<comment type="caution">
    <text evidence="2">The sequence shown here is derived from an EMBL/GenBank/DDBJ whole genome shotgun (WGS) entry which is preliminary data.</text>
</comment>
<dbReference type="STRING" id="1798539.A2994_01310"/>
<keyword evidence="1" id="KW-0472">Membrane</keyword>
<reference evidence="2 3" key="1">
    <citation type="journal article" date="2016" name="Nat. Commun.">
        <title>Thousands of microbial genomes shed light on interconnected biogeochemical processes in an aquifer system.</title>
        <authorList>
            <person name="Anantharaman K."/>
            <person name="Brown C.T."/>
            <person name="Hug L.A."/>
            <person name="Sharon I."/>
            <person name="Castelle C.J."/>
            <person name="Probst A.J."/>
            <person name="Thomas B.C."/>
            <person name="Singh A."/>
            <person name="Wilkins M.J."/>
            <person name="Karaoz U."/>
            <person name="Brodie E.L."/>
            <person name="Williams K.H."/>
            <person name="Hubbard S.S."/>
            <person name="Banfield J.F."/>
        </authorList>
    </citation>
    <scope>NUCLEOTIDE SEQUENCE [LARGE SCALE GENOMIC DNA]</scope>
</reference>
<feature type="transmembrane region" description="Helical" evidence="1">
    <location>
        <begin position="73"/>
        <end position="94"/>
    </location>
</feature>
<feature type="transmembrane region" description="Helical" evidence="1">
    <location>
        <begin position="7"/>
        <end position="27"/>
    </location>
</feature>
<feature type="transmembrane region" description="Helical" evidence="1">
    <location>
        <begin position="100"/>
        <end position="119"/>
    </location>
</feature>
<keyword evidence="1" id="KW-0812">Transmembrane</keyword>
<evidence type="ECO:0000313" key="3">
    <source>
        <dbReference type="Proteomes" id="UP000179010"/>
    </source>
</evidence>
<dbReference type="Proteomes" id="UP000179010">
    <property type="component" value="Unassembled WGS sequence"/>
</dbReference>
<evidence type="ECO:0000256" key="1">
    <source>
        <dbReference type="SAM" id="Phobius"/>
    </source>
</evidence>
<accession>A0A1F4PMW7</accession>
<evidence type="ECO:0000313" key="2">
    <source>
        <dbReference type="EMBL" id="OGB84975.1"/>
    </source>
</evidence>
<dbReference type="EMBL" id="METE01000013">
    <property type="protein sequence ID" value="OGB84975.1"/>
    <property type="molecule type" value="Genomic_DNA"/>
</dbReference>
<gene>
    <name evidence="2" type="ORF">A2994_01310</name>
</gene>
<dbReference type="AlphaFoldDB" id="A0A1F4PMW7"/>
<evidence type="ECO:0008006" key="4">
    <source>
        <dbReference type="Google" id="ProtNLM"/>
    </source>
</evidence>
<name>A0A1F4PMW7_UNCK3</name>
<feature type="transmembrane region" description="Helical" evidence="1">
    <location>
        <begin position="39"/>
        <end position="61"/>
    </location>
</feature>
<proteinExistence type="predicted"/>
<keyword evidence="1" id="KW-1133">Transmembrane helix</keyword>
<organism evidence="2 3">
    <name type="scientific">candidate division Kazan bacterium RIFCSPLOWO2_01_FULL_48_13</name>
    <dbReference type="NCBI Taxonomy" id="1798539"/>
    <lineage>
        <taxon>Bacteria</taxon>
        <taxon>Bacteria division Kazan-3B-28</taxon>
    </lineage>
</organism>
<protein>
    <recommendedName>
        <fullName evidence="4">Major facilitator superfamily (MFS) profile domain-containing protein</fullName>
    </recommendedName>
</protein>
<sequence>MKDMPKIFWILIGAAGLAAVAIGIIVYKFDPYKSSTIVFALLFVSCFVFLSGLTIPGAYFYDLKRGVIEAHNLFWASVKRGLIISLTPTIILLLQTLHVLTWWNCLLVLLIAVIVDMYFRK</sequence>